<dbReference type="InterPro" id="IPR059157">
    <property type="entry name" value="WDR36-Utp21_N"/>
</dbReference>
<dbReference type="Pfam" id="PF04192">
    <property type="entry name" value="Utp21"/>
    <property type="match status" value="1"/>
</dbReference>
<dbReference type="GO" id="GO:0006364">
    <property type="term" value="P:rRNA processing"/>
    <property type="evidence" value="ECO:0007669"/>
    <property type="project" value="InterPro"/>
</dbReference>
<dbReference type="InterPro" id="IPR020472">
    <property type="entry name" value="WD40_PAC1"/>
</dbReference>
<dbReference type="InterPro" id="IPR036322">
    <property type="entry name" value="WD40_repeat_dom_sf"/>
</dbReference>
<feature type="domain" description="WDR36/Utp21 C-terminal" evidence="5">
    <location>
        <begin position="751"/>
        <end position="947"/>
    </location>
</feature>
<dbReference type="InterPro" id="IPR007319">
    <property type="entry name" value="WDR36/Utp21_C"/>
</dbReference>
<evidence type="ECO:0000256" key="3">
    <source>
        <dbReference type="PROSITE-ProRule" id="PRU00221"/>
    </source>
</evidence>
<keyword evidence="1 3" id="KW-0853">WD repeat</keyword>
<dbReference type="SUPFAM" id="SSF50978">
    <property type="entry name" value="WD40 repeat-like"/>
    <property type="match status" value="2"/>
</dbReference>
<sequence>MSTTMQPKLKKARIVKESADGTAATSISAVAAAAPAKPSSVFAPFRALGTVANDVPFSLQALGADNFLTTCVGNAFHVYNVDRFRLMAASSPTPEPITSLAAHKDTTYAACRNIVYIFHRGKRTGELVNPDVDGSIFQLLLLGDYLLGLSDDNQLTVWDLSTPKADDDDEDMDKPSEPVANDNKVYSTVQFGSNFSTSCFMHPHTYLNKVLVGSSEGTMQIWNVKTNKLIYEFESIGSAVTTVVQSPVIDVVAVGTLDGHIHLHNLKSDERIGSYHQETRVTAIAFRTDNDMPLMASANQSGDIAIWDLEKRRLIHNVKGAHEGTIPSIQFLLGQPVLVTSGADNAIKQFIFDSPDGVPRLLKFRAGHAAPPTSVKFYDDDGKYLVTAAKDRAMRIFSVVKDAHSFEFSQGKGTGTAANTGTHATKGAKRLGISLDTLRLPPVTSVAMCETTQRDWDNVVTAHEGESEARLWSFQRKALGKHTLAARDGSTVKAVAMTACGNFAVLGTEAGNLDVYNVQSGKFRRSFTGGHSKAITGIVVDRINKCLVSSSLDKSVRVWDFATGKSVYSIPMHAPITQLVAHMDNELVAVVSDDLSIRVLDLETRRIVREFWGHRNRITDVAFSPDGRWLVSASLDATVKTWDLPTGFLVDQFRVDHVVTSLTFSPMSDFLATTHVDSLAVFLWSNRTQYTNISLRPLTDDDEVVEQALPTSADVDSDREDEGTEKQKASAGTAEVVVAAEVAYSDYVTPEQITEHLITLSKHPKSRWQTLLNIEAVKARNKPIEPPKEPEKAPFFLPTVAGVVPTFAPDANKSVDDDGTVRAFGQLSLDSEFLQVLKQCDEQGNYDVLHAMLVDMSPSAIDLEIRMLSELHLRAFIQALIAHLNKHQAFELGQAWMNVFLKCHGEALTRSDEFRDDLHALLEAHEAEWNRVQANLRYCNCLLDFVRF</sequence>
<dbReference type="PANTHER" id="PTHR22840">
    <property type="entry name" value="WD REPEAT-CONTAINING PROTEIN 36"/>
    <property type="match status" value="1"/>
</dbReference>
<keyword evidence="8" id="KW-1185">Reference proteome</keyword>
<name>A0A1Y2HY57_9FUNG</name>
<feature type="region of interest" description="Disordered" evidence="4">
    <location>
        <begin position="710"/>
        <end position="730"/>
    </location>
</feature>
<dbReference type="InterPro" id="IPR019775">
    <property type="entry name" value="WD40_repeat_CS"/>
</dbReference>
<dbReference type="PANTHER" id="PTHR22840:SF12">
    <property type="entry name" value="WD REPEAT-CONTAINING PROTEIN 36"/>
    <property type="match status" value="1"/>
</dbReference>
<dbReference type="PROSITE" id="PS00678">
    <property type="entry name" value="WD_REPEATS_1"/>
    <property type="match status" value="2"/>
</dbReference>
<evidence type="ECO:0000259" key="6">
    <source>
        <dbReference type="Pfam" id="PF25171"/>
    </source>
</evidence>
<evidence type="ECO:0000256" key="1">
    <source>
        <dbReference type="ARBA" id="ARBA00022574"/>
    </source>
</evidence>
<dbReference type="Pfam" id="PF25171">
    <property type="entry name" value="Beta-prop_WDR36-Utp21_1st"/>
    <property type="match status" value="1"/>
</dbReference>
<evidence type="ECO:0000259" key="5">
    <source>
        <dbReference type="Pfam" id="PF04192"/>
    </source>
</evidence>
<dbReference type="GO" id="GO:0032040">
    <property type="term" value="C:small-subunit processome"/>
    <property type="evidence" value="ECO:0007669"/>
    <property type="project" value="InterPro"/>
</dbReference>
<dbReference type="OrthoDB" id="10250769at2759"/>
<dbReference type="Gene3D" id="2.130.10.10">
    <property type="entry name" value="YVTN repeat-like/Quinoprotein amine dehydrogenase"/>
    <property type="match status" value="2"/>
</dbReference>
<accession>A0A1Y2HY57</accession>
<evidence type="ECO:0000313" key="7">
    <source>
        <dbReference type="EMBL" id="ORZ39490.1"/>
    </source>
</evidence>
<comment type="caution">
    <text evidence="7">The sequence shown here is derived from an EMBL/GenBank/DDBJ whole genome shotgun (WGS) entry which is preliminary data.</text>
</comment>
<dbReference type="PROSITE" id="PS50082">
    <property type="entry name" value="WD_REPEATS_2"/>
    <property type="match status" value="2"/>
</dbReference>
<protein>
    <submittedName>
        <fullName evidence="7">Utp21 specific WD40 associated putative domain-domain-containing protein</fullName>
    </submittedName>
</protein>
<feature type="repeat" description="WD" evidence="3">
    <location>
        <begin position="611"/>
        <end position="652"/>
    </location>
</feature>
<gene>
    <name evidence="7" type="ORF">BCR44DRAFT_1411956</name>
</gene>
<dbReference type="Pfam" id="PF25168">
    <property type="entry name" value="Beta-prop_WDR36-Utp21_2nd"/>
    <property type="match status" value="1"/>
</dbReference>
<dbReference type="GO" id="GO:0034388">
    <property type="term" value="C:Pwp2p-containing subcomplex of 90S preribosome"/>
    <property type="evidence" value="ECO:0007669"/>
    <property type="project" value="TreeGrafter"/>
</dbReference>
<feature type="repeat" description="WD" evidence="3">
    <location>
        <begin position="528"/>
        <end position="569"/>
    </location>
</feature>
<dbReference type="InterPro" id="IPR001680">
    <property type="entry name" value="WD40_rpt"/>
</dbReference>
<keyword evidence="2" id="KW-0677">Repeat</keyword>
<evidence type="ECO:0000256" key="4">
    <source>
        <dbReference type="SAM" id="MobiDB-lite"/>
    </source>
</evidence>
<dbReference type="CDD" id="cd00200">
    <property type="entry name" value="WD40"/>
    <property type="match status" value="1"/>
</dbReference>
<dbReference type="Proteomes" id="UP000193411">
    <property type="component" value="Unassembled WGS sequence"/>
</dbReference>
<dbReference type="PROSITE" id="PS50294">
    <property type="entry name" value="WD_REPEATS_REGION"/>
    <property type="match status" value="2"/>
</dbReference>
<organism evidence="7 8">
    <name type="scientific">Catenaria anguillulae PL171</name>
    <dbReference type="NCBI Taxonomy" id="765915"/>
    <lineage>
        <taxon>Eukaryota</taxon>
        <taxon>Fungi</taxon>
        <taxon>Fungi incertae sedis</taxon>
        <taxon>Blastocladiomycota</taxon>
        <taxon>Blastocladiomycetes</taxon>
        <taxon>Blastocladiales</taxon>
        <taxon>Catenariaceae</taxon>
        <taxon>Catenaria</taxon>
    </lineage>
</organism>
<dbReference type="SMART" id="SM00320">
    <property type="entry name" value="WD40"/>
    <property type="match status" value="10"/>
</dbReference>
<dbReference type="InterPro" id="IPR015943">
    <property type="entry name" value="WD40/YVTN_repeat-like_dom_sf"/>
</dbReference>
<feature type="domain" description="WDR36/Utp21 N-terminal" evidence="6">
    <location>
        <begin position="69"/>
        <end position="353"/>
    </location>
</feature>
<dbReference type="AlphaFoldDB" id="A0A1Y2HY57"/>
<evidence type="ECO:0000256" key="2">
    <source>
        <dbReference type="ARBA" id="ARBA00022737"/>
    </source>
</evidence>
<proteinExistence type="predicted"/>
<reference evidence="7 8" key="1">
    <citation type="submission" date="2016-07" db="EMBL/GenBank/DDBJ databases">
        <title>Pervasive Adenine N6-methylation of Active Genes in Fungi.</title>
        <authorList>
            <consortium name="DOE Joint Genome Institute"/>
            <person name="Mondo S.J."/>
            <person name="Dannebaum R.O."/>
            <person name="Kuo R.C."/>
            <person name="Labutti K."/>
            <person name="Haridas S."/>
            <person name="Kuo A."/>
            <person name="Salamov A."/>
            <person name="Ahrendt S.R."/>
            <person name="Lipzen A."/>
            <person name="Sullivan W."/>
            <person name="Andreopoulos W.B."/>
            <person name="Clum A."/>
            <person name="Lindquist E."/>
            <person name="Daum C."/>
            <person name="Ramamoorthy G.K."/>
            <person name="Gryganskyi A."/>
            <person name="Culley D."/>
            <person name="Magnuson J.K."/>
            <person name="James T.Y."/>
            <person name="O'Malley M.A."/>
            <person name="Stajich J.E."/>
            <person name="Spatafora J.W."/>
            <person name="Visel A."/>
            <person name="Grigoriev I.V."/>
        </authorList>
    </citation>
    <scope>NUCLEOTIDE SEQUENCE [LARGE SCALE GENOMIC DNA]</scope>
    <source>
        <strain evidence="7 8">PL171</strain>
    </source>
</reference>
<dbReference type="EMBL" id="MCFL01000005">
    <property type="protein sequence ID" value="ORZ39490.1"/>
    <property type="molecule type" value="Genomic_DNA"/>
</dbReference>
<evidence type="ECO:0000313" key="8">
    <source>
        <dbReference type="Proteomes" id="UP000193411"/>
    </source>
</evidence>
<dbReference type="PRINTS" id="PR00320">
    <property type="entry name" value="GPROTEINBRPT"/>
</dbReference>
<dbReference type="STRING" id="765915.A0A1Y2HY57"/>